<keyword evidence="6" id="KW-1003">Cell membrane</keyword>
<comment type="function">
    <text evidence="1 6">NDH-1 shuttles electrons from NADH, via FMN and iron-sulfur (Fe-S) centers, to quinones in the respiratory chain. The immediate electron acceptor for the enzyme in this species is believed to be ubiquinone. Couples the redox reaction to proton translocation (for every two electrons transferred, four hydrogen ions are translocated across the cytoplasmic membrane), and thus conserves the redox energy in a proton gradient.</text>
</comment>
<keyword evidence="6" id="KW-0874">Quinone</keyword>
<evidence type="ECO:0000256" key="2">
    <source>
        <dbReference type="ARBA" id="ARBA00004127"/>
    </source>
</evidence>
<dbReference type="OrthoDB" id="9811718at2"/>
<feature type="transmembrane region" description="Helical" evidence="6">
    <location>
        <begin position="104"/>
        <end position="121"/>
    </location>
</feature>
<evidence type="ECO:0000256" key="6">
    <source>
        <dbReference type="HAMAP-Rule" id="MF_00445"/>
    </source>
</evidence>
<feature type="transmembrane region" description="Helical" evidence="6">
    <location>
        <begin position="365"/>
        <end position="389"/>
    </location>
</feature>
<feature type="transmembrane region" description="Helical" evidence="6">
    <location>
        <begin position="73"/>
        <end position="92"/>
    </location>
</feature>
<dbReference type="EMBL" id="PVTP01000001">
    <property type="protein sequence ID" value="PRY80271.1"/>
    <property type="molecule type" value="Genomic_DNA"/>
</dbReference>
<gene>
    <name evidence="6" type="primary">nuoN</name>
    <name evidence="9" type="ORF">CLV80_101122</name>
</gene>
<dbReference type="InterPro" id="IPR010096">
    <property type="entry name" value="NADH-Q_OxRdtase_suN/2"/>
</dbReference>
<feature type="transmembrane region" description="Helical" evidence="6">
    <location>
        <begin position="268"/>
        <end position="289"/>
    </location>
</feature>
<dbReference type="NCBIfam" id="TIGR01770">
    <property type="entry name" value="NDH_I_N"/>
    <property type="match status" value="1"/>
</dbReference>
<keyword evidence="6" id="KW-0830">Ubiquinone</keyword>
<evidence type="ECO:0000259" key="8">
    <source>
        <dbReference type="Pfam" id="PF00361"/>
    </source>
</evidence>
<feature type="transmembrane region" description="Helical" evidence="6">
    <location>
        <begin position="401"/>
        <end position="421"/>
    </location>
</feature>
<dbReference type="Pfam" id="PF00361">
    <property type="entry name" value="Proton_antipo_M"/>
    <property type="match status" value="1"/>
</dbReference>
<feature type="transmembrane region" description="Helical" evidence="6">
    <location>
        <begin position="324"/>
        <end position="344"/>
    </location>
</feature>
<keyword evidence="5 6" id="KW-0472">Membrane</keyword>
<evidence type="ECO:0000313" key="9">
    <source>
        <dbReference type="EMBL" id="PRY80271.1"/>
    </source>
</evidence>
<dbReference type="EC" id="7.1.1.-" evidence="6"/>
<evidence type="ECO:0000256" key="1">
    <source>
        <dbReference type="ARBA" id="ARBA00002378"/>
    </source>
</evidence>
<dbReference type="GO" id="GO:0005886">
    <property type="term" value="C:plasma membrane"/>
    <property type="evidence" value="ECO:0007669"/>
    <property type="project" value="UniProtKB-SubCell"/>
</dbReference>
<comment type="catalytic activity">
    <reaction evidence="6">
        <text>a quinone + NADH + 5 H(+)(in) = a quinol + NAD(+) + 4 H(+)(out)</text>
        <dbReference type="Rhea" id="RHEA:57888"/>
        <dbReference type="ChEBI" id="CHEBI:15378"/>
        <dbReference type="ChEBI" id="CHEBI:24646"/>
        <dbReference type="ChEBI" id="CHEBI:57540"/>
        <dbReference type="ChEBI" id="CHEBI:57945"/>
        <dbReference type="ChEBI" id="CHEBI:132124"/>
    </reaction>
</comment>
<dbReference type="HAMAP" id="MF_00445">
    <property type="entry name" value="NDH1_NuoN_1"/>
    <property type="match status" value="1"/>
</dbReference>
<feature type="transmembrane region" description="Helical" evidence="6">
    <location>
        <begin position="442"/>
        <end position="463"/>
    </location>
</feature>
<feature type="transmembrane region" description="Helical" evidence="6">
    <location>
        <begin position="6"/>
        <end position="28"/>
    </location>
</feature>
<name>A0A2T0W4G4_9RHOB</name>
<dbReference type="InterPro" id="IPR001750">
    <property type="entry name" value="ND/Mrp_TM"/>
</dbReference>
<dbReference type="PRINTS" id="PR01434">
    <property type="entry name" value="NADHDHGNASE5"/>
</dbReference>
<keyword evidence="6" id="KW-0520">NAD</keyword>
<dbReference type="GO" id="GO:0012505">
    <property type="term" value="C:endomembrane system"/>
    <property type="evidence" value="ECO:0007669"/>
    <property type="project" value="UniProtKB-SubCell"/>
</dbReference>
<feature type="transmembrane region" description="Helical" evidence="6">
    <location>
        <begin position="296"/>
        <end position="318"/>
    </location>
</feature>
<dbReference type="AlphaFoldDB" id="A0A2T0W4G4"/>
<sequence>MISADIQIVMPEILLAVYAMLALLGAVYTTKDKMASLLTWVTSGLFVLLALWIGMNGQGTQTAFDGMFNDDAFARFAKVTILLSAAAVLVMSEAYMKRRGLLRFEYPILVALAVVGMMVMVSAGDLMALYMGLELQSLSLYVVASLRRDSVKSTEAGLKYFVLGALSSGLLLYGASLTYGFAGTTLFSGIIEATAHHPSLGLLFGIVFLLAGFAFKVSAAPFHMWTPDVYEGSPTPVTAFFATAPKVAAMALFARVVHDAFGDIVSEWQQIVAFLAVVSMFLGAIAAIGQKDIKRLMAYSSIAHMGFALMGLAAGTALGVQAMLIYMAIYVTMNVGTFAFILGMERDGRPVTSIESLKMYSKRQPLRALAMLVLMFSLAGVPPMVGFFGKFYVLRAAYDAGLGWLAVVGVIASVIGAFYYLRIVYYMYFGEETDALDGKMNPVLWTFLMASALIMLVGVVNLFGIEPMAASAAAALVN</sequence>
<evidence type="ECO:0000256" key="3">
    <source>
        <dbReference type="ARBA" id="ARBA00022692"/>
    </source>
</evidence>
<comment type="similarity">
    <text evidence="6">Belongs to the complex I subunit 2 family.</text>
</comment>
<feature type="transmembrane region" description="Helical" evidence="6">
    <location>
        <begin position="158"/>
        <end position="182"/>
    </location>
</feature>
<comment type="subcellular location">
    <subcellularLocation>
        <location evidence="6">Cell membrane</location>
        <topology evidence="6">Multi-pass membrane protein</topology>
    </subcellularLocation>
    <subcellularLocation>
        <location evidence="2">Endomembrane system</location>
        <topology evidence="2">Multi-pass membrane protein</topology>
    </subcellularLocation>
    <subcellularLocation>
        <location evidence="7">Membrane</location>
        <topology evidence="7">Multi-pass membrane protein</topology>
    </subcellularLocation>
</comment>
<keyword evidence="10" id="KW-1185">Reference proteome</keyword>
<dbReference type="GO" id="GO:0050136">
    <property type="term" value="F:NADH dehydrogenase (quinone) (non-electrogenic) activity"/>
    <property type="evidence" value="ECO:0007669"/>
    <property type="project" value="UniProtKB-UniRule"/>
</dbReference>
<dbReference type="GO" id="GO:0008137">
    <property type="term" value="F:NADH dehydrogenase (ubiquinone) activity"/>
    <property type="evidence" value="ECO:0007669"/>
    <property type="project" value="InterPro"/>
</dbReference>
<dbReference type="RefSeq" id="WP_106353670.1">
    <property type="nucleotide sequence ID" value="NZ_PVTP01000001.1"/>
</dbReference>
<dbReference type="NCBIfam" id="NF004440">
    <property type="entry name" value="PRK05777.1-3"/>
    <property type="match status" value="1"/>
</dbReference>
<keyword evidence="3 6" id="KW-0812">Transmembrane</keyword>
<comment type="caution">
    <text evidence="9">The sequence shown here is derived from an EMBL/GenBank/DDBJ whole genome shotgun (WGS) entry which is preliminary data.</text>
</comment>
<dbReference type="PANTHER" id="PTHR22773">
    <property type="entry name" value="NADH DEHYDROGENASE"/>
    <property type="match status" value="1"/>
</dbReference>
<feature type="transmembrane region" description="Helical" evidence="6">
    <location>
        <begin position="202"/>
        <end position="225"/>
    </location>
</feature>
<keyword evidence="6" id="KW-1278">Translocase</keyword>
<feature type="domain" description="NADH:quinone oxidoreductase/Mrp antiporter transmembrane" evidence="8">
    <location>
        <begin position="123"/>
        <end position="416"/>
    </location>
</feature>
<keyword evidence="6" id="KW-0813">Transport</keyword>
<reference evidence="9 10" key="1">
    <citation type="submission" date="2018-03" db="EMBL/GenBank/DDBJ databases">
        <title>Genomic Encyclopedia of Archaeal and Bacterial Type Strains, Phase II (KMG-II): from individual species to whole genera.</title>
        <authorList>
            <person name="Goeker M."/>
        </authorList>
    </citation>
    <scope>NUCLEOTIDE SEQUENCE [LARGE SCALE GENOMIC DNA]</scope>
    <source>
        <strain evidence="9 10">DSM 101533</strain>
    </source>
</reference>
<proteinExistence type="inferred from homology"/>
<accession>A0A2T0W4G4</accession>
<dbReference type="Proteomes" id="UP000238007">
    <property type="component" value="Unassembled WGS sequence"/>
</dbReference>
<keyword evidence="4 6" id="KW-1133">Transmembrane helix</keyword>
<dbReference type="GO" id="GO:0048038">
    <property type="term" value="F:quinone binding"/>
    <property type="evidence" value="ECO:0007669"/>
    <property type="project" value="UniProtKB-KW"/>
</dbReference>
<evidence type="ECO:0000313" key="10">
    <source>
        <dbReference type="Proteomes" id="UP000238007"/>
    </source>
</evidence>
<feature type="transmembrane region" description="Helical" evidence="6">
    <location>
        <begin position="35"/>
        <end position="53"/>
    </location>
</feature>
<dbReference type="GO" id="GO:0042773">
    <property type="term" value="P:ATP synthesis coupled electron transport"/>
    <property type="evidence" value="ECO:0007669"/>
    <property type="project" value="InterPro"/>
</dbReference>
<evidence type="ECO:0000256" key="7">
    <source>
        <dbReference type="RuleBase" id="RU000320"/>
    </source>
</evidence>
<evidence type="ECO:0000256" key="4">
    <source>
        <dbReference type="ARBA" id="ARBA00022989"/>
    </source>
</evidence>
<protein>
    <recommendedName>
        <fullName evidence="6">NADH-quinone oxidoreductase subunit N</fullName>
        <ecNumber evidence="6">7.1.1.-</ecNumber>
    </recommendedName>
    <alternativeName>
        <fullName evidence="6">NADH dehydrogenase I subunit N</fullName>
    </alternativeName>
    <alternativeName>
        <fullName evidence="6">NDH-1 subunit N</fullName>
    </alternativeName>
</protein>
<comment type="subunit">
    <text evidence="6">NDH-1 is composed of 14 different subunits. Subunits NuoA, H, J, K, L, M, N constitute the membrane sector of the complex.</text>
</comment>
<evidence type="ECO:0000256" key="5">
    <source>
        <dbReference type="ARBA" id="ARBA00023136"/>
    </source>
</evidence>
<organism evidence="9 10">
    <name type="scientific">Yoonia maritima</name>
    <dbReference type="NCBI Taxonomy" id="1435347"/>
    <lineage>
        <taxon>Bacteria</taxon>
        <taxon>Pseudomonadati</taxon>
        <taxon>Pseudomonadota</taxon>
        <taxon>Alphaproteobacteria</taxon>
        <taxon>Rhodobacterales</taxon>
        <taxon>Paracoccaceae</taxon>
        <taxon>Yoonia</taxon>
    </lineage>
</organism>